<sequence length="403" mass="46413">MDESRLPLELCEFILDASGCEFYVRLRYDTLRACALTCKGWHPRSRYNLLHRVSFRRPQQIARFLSTITSNPALADLVHELHVTPADAHRHGFFPIANPQLVTKLRNMRHLALRQFNWDTFPPIYYVFVGKFNLVSNLQISNIMFHSPRDLVHLVRYLPKLNELSCGVLQFQVSYTPEDCENLCAIRESSACNDLYALTLWNLTDFPPIIRAFGTNVVDMNLQELDTSWPWEDTCASVTRYRYLRSISLSLTVNGSPDARSPTPTAAIEKKREPLVLLKGHFRSLLRSIRSDYMHTISIQLSPSMERSAGGTWHITYHGTRALALDLICGQEVRDALNSGPLVNLALLYVHVQENSLTHDAEWWCKTLRERLGPVPREIRAHVDYYAPDIPRGIYSYEQLWVT</sequence>
<evidence type="ECO:0000313" key="1">
    <source>
        <dbReference type="EMBL" id="RDX49357.1"/>
    </source>
</evidence>
<proteinExistence type="predicted"/>
<protein>
    <recommendedName>
        <fullName evidence="3">F-box domain-containing protein</fullName>
    </recommendedName>
</protein>
<dbReference type="AlphaFoldDB" id="A0A371D9Z8"/>
<organism evidence="1 2">
    <name type="scientific">Lentinus brumalis</name>
    <dbReference type="NCBI Taxonomy" id="2498619"/>
    <lineage>
        <taxon>Eukaryota</taxon>
        <taxon>Fungi</taxon>
        <taxon>Dikarya</taxon>
        <taxon>Basidiomycota</taxon>
        <taxon>Agaricomycotina</taxon>
        <taxon>Agaricomycetes</taxon>
        <taxon>Polyporales</taxon>
        <taxon>Polyporaceae</taxon>
        <taxon>Lentinus</taxon>
    </lineage>
</organism>
<dbReference type="Proteomes" id="UP000256964">
    <property type="component" value="Unassembled WGS sequence"/>
</dbReference>
<dbReference type="OrthoDB" id="2739721at2759"/>
<reference evidence="1 2" key="1">
    <citation type="journal article" date="2018" name="Biotechnol. Biofuels">
        <title>Integrative visual omics of the white-rot fungus Polyporus brumalis exposes the biotechnological potential of its oxidative enzymes for delignifying raw plant biomass.</title>
        <authorList>
            <person name="Miyauchi S."/>
            <person name="Rancon A."/>
            <person name="Drula E."/>
            <person name="Hage H."/>
            <person name="Chaduli D."/>
            <person name="Favel A."/>
            <person name="Grisel S."/>
            <person name="Henrissat B."/>
            <person name="Herpoel-Gimbert I."/>
            <person name="Ruiz-Duenas F.J."/>
            <person name="Chevret D."/>
            <person name="Hainaut M."/>
            <person name="Lin J."/>
            <person name="Wang M."/>
            <person name="Pangilinan J."/>
            <person name="Lipzen A."/>
            <person name="Lesage-Meessen L."/>
            <person name="Navarro D."/>
            <person name="Riley R."/>
            <person name="Grigoriev I.V."/>
            <person name="Zhou S."/>
            <person name="Raouche S."/>
            <person name="Rosso M.N."/>
        </authorList>
    </citation>
    <scope>NUCLEOTIDE SEQUENCE [LARGE SCALE GENOMIC DNA]</scope>
    <source>
        <strain evidence="1 2">BRFM 1820</strain>
    </source>
</reference>
<evidence type="ECO:0000313" key="2">
    <source>
        <dbReference type="Proteomes" id="UP000256964"/>
    </source>
</evidence>
<name>A0A371D9Z8_9APHY</name>
<accession>A0A371D9Z8</accession>
<gene>
    <name evidence="1" type="ORF">OH76DRAFT_550755</name>
</gene>
<evidence type="ECO:0008006" key="3">
    <source>
        <dbReference type="Google" id="ProtNLM"/>
    </source>
</evidence>
<dbReference type="EMBL" id="KZ857406">
    <property type="protein sequence ID" value="RDX49357.1"/>
    <property type="molecule type" value="Genomic_DNA"/>
</dbReference>
<keyword evidence="2" id="KW-1185">Reference proteome</keyword>